<feature type="region of interest" description="Disordered" evidence="1">
    <location>
        <begin position="1"/>
        <end position="24"/>
    </location>
</feature>
<sequence length="91" mass="10301">MPMGSLGIDRIGDSLHKKREEKGRAGVRNELFCEPLASVQTQVEVEHCNKLRKLFRRLGTRRRSLLKNYGRAGTHGQFSSSCGKFPRRATS</sequence>
<evidence type="ECO:0000313" key="2">
    <source>
        <dbReference type="EMBL" id="CAL1689053.1"/>
    </source>
</evidence>
<protein>
    <submittedName>
        <fullName evidence="2">Uncharacterized protein</fullName>
    </submittedName>
</protein>
<reference evidence="2" key="1">
    <citation type="submission" date="2024-04" db="EMBL/GenBank/DDBJ databases">
        <authorList>
            <consortium name="Molecular Ecology Group"/>
        </authorList>
    </citation>
    <scope>NUCLEOTIDE SEQUENCE</scope>
</reference>
<organism evidence="2 3">
    <name type="scientific">Lasius platythorax</name>
    <dbReference type="NCBI Taxonomy" id="488582"/>
    <lineage>
        <taxon>Eukaryota</taxon>
        <taxon>Metazoa</taxon>
        <taxon>Ecdysozoa</taxon>
        <taxon>Arthropoda</taxon>
        <taxon>Hexapoda</taxon>
        <taxon>Insecta</taxon>
        <taxon>Pterygota</taxon>
        <taxon>Neoptera</taxon>
        <taxon>Endopterygota</taxon>
        <taxon>Hymenoptera</taxon>
        <taxon>Apocrita</taxon>
        <taxon>Aculeata</taxon>
        <taxon>Formicoidea</taxon>
        <taxon>Formicidae</taxon>
        <taxon>Formicinae</taxon>
        <taxon>Lasius</taxon>
        <taxon>Lasius</taxon>
    </lineage>
</organism>
<name>A0AAV2PBU7_9HYME</name>
<feature type="compositionally biased region" description="Basic and acidic residues" evidence="1">
    <location>
        <begin position="10"/>
        <end position="24"/>
    </location>
</feature>
<dbReference type="EMBL" id="OZ034832">
    <property type="protein sequence ID" value="CAL1689053.1"/>
    <property type="molecule type" value="Genomic_DNA"/>
</dbReference>
<feature type="region of interest" description="Disordered" evidence="1">
    <location>
        <begin position="72"/>
        <end position="91"/>
    </location>
</feature>
<evidence type="ECO:0000313" key="3">
    <source>
        <dbReference type="Proteomes" id="UP001497644"/>
    </source>
</evidence>
<proteinExistence type="predicted"/>
<dbReference type="AlphaFoldDB" id="A0AAV2PBU7"/>
<dbReference type="Proteomes" id="UP001497644">
    <property type="component" value="Chromosome 9"/>
</dbReference>
<accession>A0AAV2PBU7</accession>
<gene>
    <name evidence="2" type="ORF">LPLAT_LOCUS14052</name>
</gene>
<keyword evidence="3" id="KW-1185">Reference proteome</keyword>
<evidence type="ECO:0000256" key="1">
    <source>
        <dbReference type="SAM" id="MobiDB-lite"/>
    </source>
</evidence>